<dbReference type="Pfam" id="PF14018">
    <property type="entry name" value="DUF4234"/>
    <property type="match status" value="1"/>
</dbReference>
<keyword evidence="1" id="KW-0812">Transmembrane</keyword>
<feature type="transmembrane region" description="Helical" evidence="1">
    <location>
        <begin position="84"/>
        <end position="104"/>
    </location>
</feature>
<gene>
    <name evidence="3" type="ORF">IAD31_07560</name>
</gene>
<dbReference type="Proteomes" id="UP000886879">
    <property type="component" value="Unassembled WGS sequence"/>
</dbReference>
<name>A0A9D0YT97_9FIRM</name>
<proteinExistence type="predicted"/>
<keyword evidence="1" id="KW-1133">Transmembrane helix</keyword>
<evidence type="ECO:0000256" key="1">
    <source>
        <dbReference type="SAM" id="Phobius"/>
    </source>
</evidence>
<feature type="domain" description="DUF4234" evidence="2">
    <location>
        <begin position="5"/>
        <end position="71"/>
    </location>
</feature>
<feature type="transmembrane region" description="Helical" evidence="1">
    <location>
        <begin position="7"/>
        <end position="26"/>
    </location>
</feature>
<reference evidence="3" key="2">
    <citation type="journal article" date="2021" name="PeerJ">
        <title>Extensive microbial diversity within the chicken gut microbiome revealed by metagenomics and culture.</title>
        <authorList>
            <person name="Gilroy R."/>
            <person name="Ravi A."/>
            <person name="Getino M."/>
            <person name="Pursley I."/>
            <person name="Horton D.L."/>
            <person name="Alikhan N.F."/>
            <person name="Baker D."/>
            <person name="Gharbi K."/>
            <person name="Hall N."/>
            <person name="Watson M."/>
            <person name="Adriaenssens E.M."/>
            <person name="Foster-Nyarko E."/>
            <person name="Jarju S."/>
            <person name="Secka A."/>
            <person name="Antonio M."/>
            <person name="Oren A."/>
            <person name="Chaudhuri R.R."/>
            <person name="La Ragione R."/>
            <person name="Hildebrand F."/>
            <person name="Pallen M.J."/>
        </authorList>
    </citation>
    <scope>NUCLEOTIDE SEQUENCE</scope>
    <source>
        <strain evidence="3">ChiGjej2B2-12916</strain>
    </source>
</reference>
<dbReference type="AlphaFoldDB" id="A0A9D0YT97"/>
<reference evidence="3" key="1">
    <citation type="submission" date="2020-10" db="EMBL/GenBank/DDBJ databases">
        <authorList>
            <person name="Gilroy R."/>
        </authorList>
    </citation>
    <scope>NUCLEOTIDE SEQUENCE</scope>
    <source>
        <strain evidence="3">ChiGjej2B2-12916</strain>
    </source>
</reference>
<dbReference type="InterPro" id="IPR025328">
    <property type="entry name" value="DUF4234"/>
</dbReference>
<comment type="caution">
    <text evidence="3">The sequence shown here is derived from an EMBL/GenBank/DDBJ whole genome shotgun (WGS) entry which is preliminary data.</text>
</comment>
<evidence type="ECO:0000259" key="2">
    <source>
        <dbReference type="Pfam" id="PF14018"/>
    </source>
</evidence>
<accession>A0A9D0YT97</accession>
<protein>
    <submittedName>
        <fullName evidence="3">DUF4234 domain-containing protein</fullName>
    </submittedName>
</protein>
<evidence type="ECO:0000313" key="4">
    <source>
        <dbReference type="Proteomes" id="UP000886879"/>
    </source>
</evidence>
<evidence type="ECO:0000313" key="3">
    <source>
        <dbReference type="EMBL" id="HIQ61435.1"/>
    </source>
</evidence>
<organism evidence="3 4">
    <name type="scientific">Candidatus Enterenecus faecium</name>
    <dbReference type="NCBI Taxonomy" id="2840780"/>
    <lineage>
        <taxon>Bacteria</taxon>
        <taxon>Bacillati</taxon>
        <taxon>Bacillota</taxon>
        <taxon>Clostridia</taxon>
        <taxon>Eubacteriales</taxon>
        <taxon>Candidatus Enterenecus</taxon>
    </lineage>
</organism>
<sequence>MSQNRSIAKCIVLSIITCGIYGMYWFVVATDDVGRVTNRPGTSGGLSLVFSLITCGIYGLYWAWSMGEKLDAARADHGVAPGSFPIIFLVLNIFGFSLVTLALIQNELNKYTPNF</sequence>
<dbReference type="EMBL" id="DVFO01000083">
    <property type="protein sequence ID" value="HIQ61435.1"/>
    <property type="molecule type" value="Genomic_DNA"/>
</dbReference>
<keyword evidence="1" id="KW-0472">Membrane</keyword>
<feature type="transmembrane region" description="Helical" evidence="1">
    <location>
        <begin position="46"/>
        <end position="64"/>
    </location>
</feature>